<evidence type="ECO:0000256" key="1">
    <source>
        <dbReference type="ARBA" id="ARBA00001936"/>
    </source>
</evidence>
<evidence type="ECO:0000256" key="5">
    <source>
        <dbReference type="ARBA" id="ARBA00017962"/>
    </source>
</evidence>
<organism evidence="21 22">
    <name type="scientific">Ladona fulva</name>
    <name type="common">Scarce chaser dragonfly</name>
    <name type="synonym">Libellula fulva</name>
    <dbReference type="NCBI Taxonomy" id="123851"/>
    <lineage>
        <taxon>Eukaryota</taxon>
        <taxon>Metazoa</taxon>
        <taxon>Ecdysozoa</taxon>
        <taxon>Arthropoda</taxon>
        <taxon>Hexapoda</taxon>
        <taxon>Insecta</taxon>
        <taxon>Pterygota</taxon>
        <taxon>Palaeoptera</taxon>
        <taxon>Odonata</taxon>
        <taxon>Epiprocta</taxon>
        <taxon>Anisoptera</taxon>
        <taxon>Libelluloidea</taxon>
        <taxon>Libellulidae</taxon>
        <taxon>Ladona</taxon>
    </lineage>
</organism>
<dbReference type="EMBL" id="KZ308832">
    <property type="protein sequence ID" value="KAG8234613.1"/>
    <property type="molecule type" value="Genomic_DNA"/>
</dbReference>
<evidence type="ECO:0000256" key="6">
    <source>
        <dbReference type="ARBA" id="ARBA00022676"/>
    </source>
</evidence>
<comment type="similarity">
    <text evidence="4">Belongs to the glycosyltransferase 49 family.</text>
</comment>
<evidence type="ECO:0000256" key="10">
    <source>
        <dbReference type="ARBA" id="ARBA00022968"/>
    </source>
</evidence>
<evidence type="ECO:0000256" key="2">
    <source>
        <dbReference type="ARBA" id="ARBA00004323"/>
    </source>
</evidence>
<dbReference type="Pfam" id="PF13896">
    <property type="entry name" value="Glyco_transf_49"/>
    <property type="match status" value="1"/>
</dbReference>
<reference evidence="21" key="1">
    <citation type="submission" date="2013-04" db="EMBL/GenBank/DDBJ databases">
        <authorList>
            <person name="Qu J."/>
            <person name="Murali S.C."/>
            <person name="Bandaranaike D."/>
            <person name="Bellair M."/>
            <person name="Blankenburg K."/>
            <person name="Chao H."/>
            <person name="Dinh H."/>
            <person name="Doddapaneni H."/>
            <person name="Downs B."/>
            <person name="Dugan-Rocha S."/>
            <person name="Elkadiri S."/>
            <person name="Gnanaolivu R.D."/>
            <person name="Hernandez B."/>
            <person name="Javaid M."/>
            <person name="Jayaseelan J.C."/>
            <person name="Lee S."/>
            <person name="Li M."/>
            <person name="Ming W."/>
            <person name="Munidasa M."/>
            <person name="Muniz J."/>
            <person name="Nguyen L."/>
            <person name="Ongeri F."/>
            <person name="Osuji N."/>
            <person name="Pu L.-L."/>
            <person name="Puazo M."/>
            <person name="Qu C."/>
            <person name="Quiroz J."/>
            <person name="Raj R."/>
            <person name="Weissenberger G."/>
            <person name="Xin Y."/>
            <person name="Zou X."/>
            <person name="Han Y."/>
            <person name="Richards S."/>
            <person name="Worley K."/>
            <person name="Muzny D."/>
            <person name="Gibbs R."/>
        </authorList>
    </citation>
    <scope>NUCLEOTIDE SEQUENCE</scope>
    <source>
        <strain evidence="21">Sampled in the wild</strain>
    </source>
</reference>
<dbReference type="GO" id="GO:0000139">
    <property type="term" value="C:Golgi membrane"/>
    <property type="evidence" value="ECO:0007669"/>
    <property type="project" value="UniProtKB-SubCell"/>
</dbReference>
<name>A0A8K0KLU7_LADFU</name>
<evidence type="ECO:0000256" key="19">
    <source>
        <dbReference type="ARBA" id="ARBA00033291"/>
    </source>
</evidence>
<comment type="catalytic activity">
    <reaction evidence="20">
        <text>3-O-[beta-D-Xyl-(1-&gt;4)-Rib-ol-P-Rib-ol-P-3-beta-D-GalNAc-(1-&gt;3)-beta-D-GlcNAc-(1-&gt;4)-(O-6-P-alpha-D-Man)]-Thr-[protein] + UDP-alpha-D-glucuronate = 3-O-[beta-D-GlcA-(1-&gt;3)-beta-D-Xyl-(1-&gt;4)-Rib-ol-P-Rib-ol-P-3-beta-D-GalNAc-(1-&gt;3)-beta-D-GlcNAc-(1-&gt;4)-(O-6-P-alpha-D-Man)]-Thr-[protein] + UDP + H(+)</text>
        <dbReference type="Rhea" id="RHEA:46860"/>
        <dbReference type="Rhea" id="RHEA-COMP:15023"/>
        <dbReference type="Rhea" id="RHEA-COMP:17482"/>
        <dbReference type="ChEBI" id="CHEBI:15378"/>
        <dbReference type="ChEBI" id="CHEBI:58052"/>
        <dbReference type="ChEBI" id="CHEBI:58223"/>
        <dbReference type="ChEBI" id="CHEBI:142405"/>
        <dbReference type="ChEBI" id="CHEBI:177336"/>
    </reaction>
</comment>
<proteinExistence type="inferred from homology"/>
<keyword evidence="13" id="KW-0472">Membrane</keyword>
<keyword evidence="8" id="KW-0812">Transmembrane</keyword>
<dbReference type="Gene3D" id="3.90.550.10">
    <property type="entry name" value="Spore Coat Polysaccharide Biosynthesis Protein SpsA, Chain A"/>
    <property type="match status" value="1"/>
</dbReference>
<evidence type="ECO:0000256" key="7">
    <source>
        <dbReference type="ARBA" id="ARBA00022679"/>
    </source>
</evidence>
<keyword evidence="11" id="KW-1133">Transmembrane helix</keyword>
<keyword evidence="10" id="KW-0735">Signal-anchor</keyword>
<evidence type="ECO:0000256" key="8">
    <source>
        <dbReference type="ARBA" id="ARBA00022692"/>
    </source>
</evidence>
<evidence type="ECO:0000256" key="18">
    <source>
        <dbReference type="ARBA" id="ARBA00032181"/>
    </source>
</evidence>
<gene>
    <name evidence="21" type="ORF">J437_LFUL015026</name>
</gene>
<evidence type="ECO:0000313" key="21">
    <source>
        <dbReference type="EMBL" id="KAG8234613.1"/>
    </source>
</evidence>
<comment type="cofactor">
    <cofactor evidence="1">
        <name>Mn(2+)</name>
        <dbReference type="ChEBI" id="CHEBI:29035"/>
    </cofactor>
</comment>
<evidence type="ECO:0000256" key="3">
    <source>
        <dbReference type="ARBA" id="ARBA00004922"/>
    </source>
</evidence>
<comment type="subcellular location">
    <subcellularLocation>
        <location evidence="2">Golgi apparatus membrane</location>
        <topology evidence="2">Single-pass type II membrane protein</topology>
    </subcellularLocation>
</comment>
<evidence type="ECO:0000256" key="4">
    <source>
        <dbReference type="ARBA" id="ARBA00008539"/>
    </source>
</evidence>
<keyword evidence="22" id="KW-1185">Reference proteome</keyword>
<evidence type="ECO:0000256" key="20">
    <source>
        <dbReference type="ARBA" id="ARBA00047852"/>
    </source>
</evidence>
<keyword evidence="14" id="KW-0325">Glycoprotein</keyword>
<dbReference type="InterPro" id="IPR043189">
    <property type="entry name" value="B4GAT1"/>
</dbReference>
<comment type="pathway">
    <text evidence="3">Protein modification; protein glycosylation.</text>
</comment>
<evidence type="ECO:0000256" key="17">
    <source>
        <dbReference type="ARBA" id="ARBA00032175"/>
    </source>
</evidence>
<dbReference type="Proteomes" id="UP000792457">
    <property type="component" value="Unassembled WGS sequence"/>
</dbReference>
<dbReference type="PANTHER" id="PTHR46420">
    <property type="entry name" value="BETA-1,4-GLUCURONYLTRANSFERASE 1"/>
    <property type="match status" value="1"/>
</dbReference>
<dbReference type="OrthoDB" id="6479716at2759"/>
<dbReference type="PANTHER" id="PTHR46420:SF1">
    <property type="entry name" value="BETA-1,4-GLUCURONYLTRANSFERASE 1"/>
    <property type="match status" value="1"/>
</dbReference>
<comment type="caution">
    <text evidence="21">The sequence shown here is derived from an EMBL/GenBank/DDBJ whole genome shotgun (WGS) entry which is preliminary data.</text>
</comment>
<evidence type="ECO:0000256" key="11">
    <source>
        <dbReference type="ARBA" id="ARBA00022989"/>
    </source>
</evidence>
<evidence type="ECO:0000256" key="16">
    <source>
        <dbReference type="ARBA" id="ARBA00030723"/>
    </source>
</evidence>
<keyword evidence="6" id="KW-0328">Glycosyltransferase</keyword>
<keyword evidence="12" id="KW-0333">Golgi apparatus</keyword>
<dbReference type="GO" id="GO:0035269">
    <property type="term" value="P:protein O-linked glycosylation via mannose"/>
    <property type="evidence" value="ECO:0007669"/>
    <property type="project" value="TreeGrafter"/>
</dbReference>
<evidence type="ECO:0000256" key="15">
    <source>
        <dbReference type="ARBA" id="ARBA00023211"/>
    </source>
</evidence>
<evidence type="ECO:0000313" key="22">
    <source>
        <dbReference type="Proteomes" id="UP000792457"/>
    </source>
</evidence>
<evidence type="ECO:0000256" key="13">
    <source>
        <dbReference type="ARBA" id="ARBA00023136"/>
    </source>
</evidence>
<dbReference type="GO" id="GO:0046872">
    <property type="term" value="F:metal ion binding"/>
    <property type="evidence" value="ECO:0007669"/>
    <property type="project" value="UniProtKB-KW"/>
</dbReference>
<evidence type="ECO:0000256" key="12">
    <source>
        <dbReference type="ARBA" id="ARBA00023034"/>
    </source>
</evidence>
<keyword evidence="7" id="KW-0808">Transferase</keyword>
<reference evidence="21" key="2">
    <citation type="submission" date="2017-10" db="EMBL/GenBank/DDBJ databases">
        <title>Ladona fulva Genome sequencing and assembly.</title>
        <authorList>
            <person name="Murali S."/>
            <person name="Richards S."/>
            <person name="Bandaranaike D."/>
            <person name="Bellair M."/>
            <person name="Blankenburg K."/>
            <person name="Chao H."/>
            <person name="Dinh H."/>
            <person name="Doddapaneni H."/>
            <person name="Dugan-Rocha S."/>
            <person name="Elkadiri S."/>
            <person name="Gnanaolivu R."/>
            <person name="Hernandez B."/>
            <person name="Skinner E."/>
            <person name="Javaid M."/>
            <person name="Lee S."/>
            <person name="Li M."/>
            <person name="Ming W."/>
            <person name="Munidasa M."/>
            <person name="Muniz J."/>
            <person name="Nguyen L."/>
            <person name="Hughes D."/>
            <person name="Osuji N."/>
            <person name="Pu L.-L."/>
            <person name="Puazo M."/>
            <person name="Qu C."/>
            <person name="Quiroz J."/>
            <person name="Raj R."/>
            <person name="Weissenberger G."/>
            <person name="Xin Y."/>
            <person name="Zou X."/>
            <person name="Han Y."/>
            <person name="Worley K."/>
            <person name="Muzny D."/>
            <person name="Gibbs R."/>
        </authorList>
    </citation>
    <scope>NUCLEOTIDE SEQUENCE</scope>
    <source>
        <strain evidence="21">Sampled in the wild</strain>
    </source>
</reference>
<evidence type="ECO:0000256" key="9">
    <source>
        <dbReference type="ARBA" id="ARBA00022723"/>
    </source>
</evidence>
<sequence>MVLPKSIHMTSRVIKEPLRNTFNLENGFAFYDSTMRYKVIPFAYVGSEWAKAANDSVCIATHSSVGWMHLLVQSLLSWKAAASVALFVPGLEAQAARFFLEYLQFCYPEAVKRVAFHLVYPVKRPPMETSFLHSKTYDCGEDTKVIVDDLIRSVGILIMQEREWEMPYPQNLLRNKAARACPSDWVMTLDVDMLPQPSLSRRLEHFLKEKNKENCEKCAFVVPTYEMNPPCVITSALNKVESIPKTKRDLLQLIEKGSAWRFHEGETTHNQNASKLEIWEKLPSAPTDDIIEAYVADYSLLYEPTFIARRGCPPFEERFIGYGMTGISRAYEMFLAGYEFKVLDNAFLTHWTAPYTKDRSIWKTVQTLKNQNKFDNWVLEKTVTYDSDPLKLLTKIRYGYFPRKFRVIT</sequence>
<dbReference type="AlphaFoldDB" id="A0A8K0KLU7"/>
<keyword evidence="9" id="KW-0479">Metal-binding</keyword>
<accession>A0A8K0KLU7</accession>
<dbReference type="GO" id="GO:0015020">
    <property type="term" value="F:glucuronosyltransferase activity"/>
    <property type="evidence" value="ECO:0007669"/>
    <property type="project" value="InterPro"/>
</dbReference>
<keyword evidence="15" id="KW-0464">Manganese</keyword>
<dbReference type="UniPathway" id="UPA00378"/>
<dbReference type="InterPro" id="IPR029044">
    <property type="entry name" value="Nucleotide-diphossugar_trans"/>
</dbReference>
<protein>
    <recommendedName>
        <fullName evidence="5">Beta-1,4-glucuronyltransferase 1</fullName>
    </recommendedName>
    <alternativeName>
        <fullName evidence="16">I-beta-1,3-N-acetylglucosaminyltransferase</fullName>
    </alternativeName>
    <alternativeName>
        <fullName evidence="19">N-acetyllactosaminide beta-1,3-N-acetylglucosaminyltransferase</fullName>
    </alternativeName>
    <alternativeName>
        <fullName evidence="17">Poly-N-acetyllactosamine extension enzyme</fullName>
    </alternativeName>
    <alternativeName>
        <fullName evidence="18">UDP-GlcNAc:betaGal beta-1,3-N-acetylglucosaminyltransferase 1</fullName>
    </alternativeName>
</protein>
<dbReference type="SUPFAM" id="SSF53448">
    <property type="entry name" value="Nucleotide-diphospho-sugar transferases"/>
    <property type="match status" value="1"/>
</dbReference>
<evidence type="ECO:0000256" key="14">
    <source>
        <dbReference type="ARBA" id="ARBA00023180"/>
    </source>
</evidence>